<evidence type="ECO:0000256" key="2">
    <source>
        <dbReference type="ARBA" id="ARBA00022723"/>
    </source>
</evidence>
<dbReference type="GO" id="GO:0008270">
    <property type="term" value="F:zinc ion binding"/>
    <property type="evidence" value="ECO:0007669"/>
    <property type="project" value="InterPro"/>
</dbReference>
<gene>
    <name evidence="7" type="ORF">CDG60_17975</name>
</gene>
<dbReference type="InterPro" id="IPR024079">
    <property type="entry name" value="MetalloPept_cat_dom_sf"/>
</dbReference>
<evidence type="ECO:0000256" key="5">
    <source>
        <dbReference type="SAM" id="Coils"/>
    </source>
</evidence>
<dbReference type="PRINTS" id="PR00138">
    <property type="entry name" value="MATRIXIN"/>
</dbReference>
<organism evidence="7 8">
    <name type="scientific">Acinetobacter chinensis</name>
    <dbReference type="NCBI Taxonomy" id="2004650"/>
    <lineage>
        <taxon>Bacteria</taxon>
        <taxon>Pseudomonadati</taxon>
        <taxon>Pseudomonadota</taxon>
        <taxon>Gammaproteobacteria</taxon>
        <taxon>Moraxellales</taxon>
        <taxon>Moraxellaceae</taxon>
        <taxon>Acinetobacter</taxon>
    </lineage>
</organism>
<dbReference type="AlphaFoldDB" id="A0A3B7M282"/>
<dbReference type="GO" id="GO:0006508">
    <property type="term" value="P:proteolysis"/>
    <property type="evidence" value="ECO:0007669"/>
    <property type="project" value="UniProtKB-KW"/>
</dbReference>
<dbReference type="Pfam" id="PF00413">
    <property type="entry name" value="Peptidase_M10"/>
    <property type="match status" value="1"/>
</dbReference>
<name>A0A3B7M282_9GAMM</name>
<keyword evidence="5" id="KW-0175">Coiled coil</keyword>
<feature type="coiled-coil region" evidence="5">
    <location>
        <begin position="151"/>
        <end position="199"/>
    </location>
</feature>
<keyword evidence="4" id="KW-0862">Zinc</keyword>
<evidence type="ECO:0000313" key="8">
    <source>
        <dbReference type="Proteomes" id="UP000263753"/>
    </source>
</evidence>
<feature type="domain" description="Peptidase M10 metallopeptidase" evidence="6">
    <location>
        <begin position="140"/>
        <end position="298"/>
    </location>
</feature>
<dbReference type="RefSeq" id="WP_087513903.1">
    <property type="nucleotide sequence ID" value="NZ_CP032134.1"/>
</dbReference>
<protein>
    <recommendedName>
        <fullName evidence="6">Peptidase M10 metallopeptidase domain-containing protein</fullName>
    </recommendedName>
</protein>
<accession>A0A3B7M282</accession>
<keyword evidence="1" id="KW-0645">Protease</keyword>
<dbReference type="InterPro" id="IPR021190">
    <property type="entry name" value="Pept_M10A"/>
</dbReference>
<dbReference type="EMBL" id="CP032134">
    <property type="protein sequence ID" value="AXY58274.1"/>
    <property type="molecule type" value="Genomic_DNA"/>
</dbReference>
<reference evidence="8" key="1">
    <citation type="submission" date="2018-09" db="EMBL/GenBank/DDBJ databases">
        <title>The complete genome of Acinetobacter sp. strain WCHAc010005.</title>
        <authorList>
            <person name="Hu Y."/>
            <person name="Long H."/>
            <person name="Feng Y."/>
            <person name="Zong Z."/>
        </authorList>
    </citation>
    <scope>NUCLEOTIDE SEQUENCE [LARGE SCALE GENOMIC DNA]</scope>
    <source>
        <strain evidence="8">WCHAc010005</strain>
    </source>
</reference>
<keyword evidence="2" id="KW-0479">Metal-binding</keyword>
<dbReference type="InterPro" id="IPR001818">
    <property type="entry name" value="Pept_M10_metallopeptidase"/>
</dbReference>
<dbReference type="GO" id="GO:0031012">
    <property type="term" value="C:extracellular matrix"/>
    <property type="evidence" value="ECO:0007669"/>
    <property type="project" value="InterPro"/>
</dbReference>
<sequence length="303" mass="36242">MRYLLIIIFILPICYLTIQRAKHPQLNFNSVSDRLTHPFDSRLRFKIAEVDSRFGLTQQQVIQLSEEAIQIWHQGTGREYFVYDPDAQLSIRLIYDDRQENFNAMKQTEKKLTEQLQHTERDSENISSAQQNLDHLQNSIKQRRYQLDYEFEQLQKEQNALREQHNASTESQQQLIQKRWRLEEQKNQLQQDIDYFNRKSQGLNSQVHLHNKNADQLREDAMQALRRFPPREFHKGVFMGDQIQIYQFDTEDDLRLTLAHELGHALGIEHHADPQALMYPMLEQQDLKNFRLKSADIDLLNRR</sequence>
<proteinExistence type="predicted"/>
<dbReference type="Gene3D" id="3.40.390.10">
    <property type="entry name" value="Collagenase (Catalytic Domain)"/>
    <property type="match status" value="1"/>
</dbReference>
<keyword evidence="3" id="KW-0378">Hydrolase</keyword>
<evidence type="ECO:0000313" key="7">
    <source>
        <dbReference type="EMBL" id="AXY58274.1"/>
    </source>
</evidence>
<evidence type="ECO:0000256" key="3">
    <source>
        <dbReference type="ARBA" id="ARBA00022801"/>
    </source>
</evidence>
<evidence type="ECO:0000256" key="4">
    <source>
        <dbReference type="ARBA" id="ARBA00022833"/>
    </source>
</evidence>
<dbReference type="Proteomes" id="UP000263753">
    <property type="component" value="Chromosome"/>
</dbReference>
<dbReference type="GO" id="GO:0004222">
    <property type="term" value="F:metalloendopeptidase activity"/>
    <property type="evidence" value="ECO:0007669"/>
    <property type="project" value="InterPro"/>
</dbReference>
<dbReference type="KEGG" id="achi:CDG60_17975"/>
<evidence type="ECO:0000259" key="6">
    <source>
        <dbReference type="Pfam" id="PF00413"/>
    </source>
</evidence>
<dbReference type="SUPFAM" id="SSF55486">
    <property type="entry name" value="Metalloproteases ('zincins'), catalytic domain"/>
    <property type="match status" value="2"/>
</dbReference>
<evidence type="ECO:0000256" key="1">
    <source>
        <dbReference type="ARBA" id="ARBA00022670"/>
    </source>
</evidence>